<dbReference type="EMBL" id="CM023475">
    <property type="protein sequence ID" value="KAH7945805.1"/>
    <property type="molecule type" value="Genomic_DNA"/>
</dbReference>
<comment type="caution">
    <text evidence="1">The sequence shown here is derived from an EMBL/GenBank/DDBJ whole genome shotgun (WGS) entry which is preliminary data.</text>
</comment>
<organism evidence="1 2">
    <name type="scientific">Dermacentor silvarum</name>
    <name type="common">Tick</name>
    <dbReference type="NCBI Taxonomy" id="543639"/>
    <lineage>
        <taxon>Eukaryota</taxon>
        <taxon>Metazoa</taxon>
        <taxon>Ecdysozoa</taxon>
        <taxon>Arthropoda</taxon>
        <taxon>Chelicerata</taxon>
        <taxon>Arachnida</taxon>
        <taxon>Acari</taxon>
        <taxon>Parasitiformes</taxon>
        <taxon>Ixodida</taxon>
        <taxon>Ixodoidea</taxon>
        <taxon>Ixodidae</taxon>
        <taxon>Rhipicephalinae</taxon>
        <taxon>Dermacentor</taxon>
    </lineage>
</organism>
<accession>A0ACB8CLT3</accession>
<dbReference type="Proteomes" id="UP000821865">
    <property type="component" value="Chromosome 6"/>
</dbReference>
<keyword evidence="2" id="KW-1185">Reference proteome</keyword>
<sequence>MRLRFHFSSTFAYGRPRVGRTPEEQRFYEERHEEQRRECDRRCRAADSPSRAEERARGAPSKRLGRAADPTVREEERARAAARRRRGHSGTRQRLDNHHLPTVTKSCAPRRAEPHYTVSLAALNVRSLRLHAPDVIHDALRRWLSLFCPSETWSDFFVQVGGYTGVECDRRVDSCAGGIAIYVRNDLASTIPP</sequence>
<gene>
    <name evidence="1" type="ORF">HPB49_015754</name>
</gene>
<proteinExistence type="predicted"/>
<evidence type="ECO:0000313" key="2">
    <source>
        <dbReference type="Proteomes" id="UP000821865"/>
    </source>
</evidence>
<reference evidence="1" key="1">
    <citation type="submission" date="2020-05" db="EMBL/GenBank/DDBJ databases">
        <title>Large-scale comparative analyses of tick genomes elucidate their genetic diversity and vector capacities.</title>
        <authorList>
            <person name="Jia N."/>
            <person name="Wang J."/>
            <person name="Shi W."/>
            <person name="Du L."/>
            <person name="Sun Y."/>
            <person name="Zhan W."/>
            <person name="Jiang J."/>
            <person name="Wang Q."/>
            <person name="Zhang B."/>
            <person name="Ji P."/>
            <person name="Sakyi L.B."/>
            <person name="Cui X."/>
            <person name="Yuan T."/>
            <person name="Jiang B."/>
            <person name="Yang W."/>
            <person name="Lam T.T.-Y."/>
            <person name="Chang Q."/>
            <person name="Ding S."/>
            <person name="Wang X."/>
            <person name="Zhu J."/>
            <person name="Ruan X."/>
            <person name="Zhao L."/>
            <person name="Wei J."/>
            <person name="Que T."/>
            <person name="Du C."/>
            <person name="Cheng J."/>
            <person name="Dai P."/>
            <person name="Han X."/>
            <person name="Huang E."/>
            <person name="Gao Y."/>
            <person name="Liu J."/>
            <person name="Shao H."/>
            <person name="Ye R."/>
            <person name="Li L."/>
            <person name="Wei W."/>
            <person name="Wang X."/>
            <person name="Wang C."/>
            <person name="Yang T."/>
            <person name="Huo Q."/>
            <person name="Li W."/>
            <person name="Guo W."/>
            <person name="Chen H."/>
            <person name="Zhou L."/>
            <person name="Ni X."/>
            <person name="Tian J."/>
            <person name="Zhou Y."/>
            <person name="Sheng Y."/>
            <person name="Liu T."/>
            <person name="Pan Y."/>
            <person name="Xia L."/>
            <person name="Li J."/>
            <person name="Zhao F."/>
            <person name="Cao W."/>
        </authorList>
    </citation>
    <scope>NUCLEOTIDE SEQUENCE</scope>
    <source>
        <strain evidence="1">Dsil-2018</strain>
    </source>
</reference>
<name>A0ACB8CLT3_DERSI</name>
<evidence type="ECO:0000313" key="1">
    <source>
        <dbReference type="EMBL" id="KAH7945805.1"/>
    </source>
</evidence>
<protein>
    <submittedName>
        <fullName evidence="1">Uncharacterized protein</fullName>
    </submittedName>
</protein>